<gene>
    <name evidence="5" type="ORF">QJS10_CPB21g01335</name>
</gene>
<dbReference type="PANTHER" id="PTHR11040">
    <property type="entry name" value="ZINC/IRON TRANSPORTER"/>
    <property type="match status" value="1"/>
</dbReference>
<protein>
    <submittedName>
        <fullName evidence="5">Uncharacterized protein</fullName>
    </submittedName>
</protein>
<evidence type="ECO:0000256" key="3">
    <source>
        <dbReference type="ARBA" id="ARBA00022989"/>
    </source>
</evidence>
<evidence type="ECO:0000313" key="6">
    <source>
        <dbReference type="Proteomes" id="UP001180020"/>
    </source>
</evidence>
<dbReference type="Proteomes" id="UP001180020">
    <property type="component" value="Unassembled WGS sequence"/>
</dbReference>
<dbReference type="GO" id="GO:0005385">
    <property type="term" value="F:zinc ion transmembrane transporter activity"/>
    <property type="evidence" value="ECO:0007669"/>
    <property type="project" value="TreeGrafter"/>
</dbReference>
<evidence type="ECO:0000256" key="2">
    <source>
        <dbReference type="ARBA" id="ARBA00022692"/>
    </source>
</evidence>
<evidence type="ECO:0000256" key="1">
    <source>
        <dbReference type="ARBA" id="ARBA00004141"/>
    </source>
</evidence>
<accession>A0AAV9C6N8</accession>
<name>A0AAV9C6N8_ACOCL</name>
<dbReference type="GO" id="GO:0005886">
    <property type="term" value="C:plasma membrane"/>
    <property type="evidence" value="ECO:0007669"/>
    <property type="project" value="TreeGrafter"/>
</dbReference>
<dbReference type="EMBL" id="JAUJYO010000021">
    <property type="protein sequence ID" value="KAK1283923.1"/>
    <property type="molecule type" value="Genomic_DNA"/>
</dbReference>
<comment type="caution">
    <text evidence="5">The sequence shown here is derived from an EMBL/GenBank/DDBJ whole genome shotgun (WGS) entry which is preliminary data.</text>
</comment>
<reference evidence="5" key="2">
    <citation type="submission" date="2023-06" db="EMBL/GenBank/DDBJ databases">
        <authorList>
            <person name="Ma L."/>
            <person name="Liu K.-W."/>
            <person name="Li Z."/>
            <person name="Hsiao Y.-Y."/>
            <person name="Qi Y."/>
            <person name="Fu T."/>
            <person name="Tang G."/>
            <person name="Zhang D."/>
            <person name="Sun W.-H."/>
            <person name="Liu D.-K."/>
            <person name="Li Y."/>
            <person name="Chen G.-Z."/>
            <person name="Liu X.-D."/>
            <person name="Liao X.-Y."/>
            <person name="Jiang Y.-T."/>
            <person name="Yu X."/>
            <person name="Hao Y."/>
            <person name="Huang J."/>
            <person name="Zhao X.-W."/>
            <person name="Ke S."/>
            <person name="Chen Y.-Y."/>
            <person name="Wu W.-L."/>
            <person name="Hsu J.-L."/>
            <person name="Lin Y.-F."/>
            <person name="Huang M.-D."/>
            <person name="Li C.-Y."/>
            <person name="Huang L."/>
            <person name="Wang Z.-W."/>
            <person name="Zhao X."/>
            <person name="Zhong W.-Y."/>
            <person name="Peng D.-H."/>
            <person name="Ahmad S."/>
            <person name="Lan S."/>
            <person name="Zhang J.-S."/>
            <person name="Tsai W.-C."/>
            <person name="Van De Peer Y."/>
            <person name="Liu Z.-J."/>
        </authorList>
    </citation>
    <scope>NUCLEOTIDE SEQUENCE</scope>
    <source>
        <strain evidence="5">CP</strain>
        <tissue evidence="5">Leaves</tissue>
    </source>
</reference>
<comment type="subcellular location">
    <subcellularLocation>
        <location evidence="1">Membrane</location>
        <topology evidence="1">Multi-pass membrane protein</topology>
    </subcellularLocation>
</comment>
<organism evidence="5 6">
    <name type="scientific">Acorus calamus</name>
    <name type="common">Sweet flag</name>
    <dbReference type="NCBI Taxonomy" id="4465"/>
    <lineage>
        <taxon>Eukaryota</taxon>
        <taxon>Viridiplantae</taxon>
        <taxon>Streptophyta</taxon>
        <taxon>Embryophyta</taxon>
        <taxon>Tracheophyta</taxon>
        <taxon>Spermatophyta</taxon>
        <taxon>Magnoliopsida</taxon>
        <taxon>Liliopsida</taxon>
        <taxon>Acoraceae</taxon>
        <taxon>Acorus</taxon>
    </lineage>
</organism>
<dbReference type="PANTHER" id="PTHR11040:SF26">
    <property type="entry name" value="ZINC TRANSPORTER 6, CHLOROPLASTIC"/>
    <property type="match status" value="1"/>
</dbReference>
<dbReference type="InterPro" id="IPR003689">
    <property type="entry name" value="ZIP"/>
</dbReference>
<keyword evidence="6" id="KW-1185">Reference proteome</keyword>
<sequence length="75" mass="8312">MKGCAEQEEEQRFVLKVLEMQMIFHSVIVGVTMGMSQNVCTIRPLVAALTFHQILEGMGLGGCIAQALKYVEIIK</sequence>
<evidence type="ECO:0000256" key="4">
    <source>
        <dbReference type="ARBA" id="ARBA00023136"/>
    </source>
</evidence>
<reference evidence="5" key="1">
    <citation type="journal article" date="2023" name="Nat. Commun.">
        <title>Diploid and tetraploid genomes of Acorus and the evolution of monocots.</title>
        <authorList>
            <person name="Ma L."/>
            <person name="Liu K.W."/>
            <person name="Li Z."/>
            <person name="Hsiao Y.Y."/>
            <person name="Qi Y."/>
            <person name="Fu T."/>
            <person name="Tang G.D."/>
            <person name="Zhang D."/>
            <person name="Sun W.H."/>
            <person name="Liu D.K."/>
            <person name="Li Y."/>
            <person name="Chen G.Z."/>
            <person name="Liu X.D."/>
            <person name="Liao X.Y."/>
            <person name="Jiang Y.T."/>
            <person name="Yu X."/>
            <person name="Hao Y."/>
            <person name="Huang J."/>
            <person name="Zhao X.W."/>
            <person name="Ke S."/>
            <person name="Chen Y.Y."/>
            <person name="Wu W.L."/>
            <person name="Hsu J.L."/>
            <person name="Lin Y.F."/>
            <person name="Huang M.D."/>
            <person name="Li C.Y."/>
            <person name="Huang L."/>
            <person name="Wang Z.W."/>
            <person name="Zhao X."/>
            <person name="Zhong W.Y."/>
            <person name="Peng D.H."/>
            <person name="Ahmad S."/>
            <person name="Lan S."/>
            <person name="Zhang J.S."/>
            <person name="Tsai W.C."/>
            <person name="Van de Peer Y."/>
            <person name="Liu Z.J."/>
        </authorList>
    </citation>
    <scope>NUCLEOTIDE SEQUENCE</scope>
    <source>
        <strain evidence="5">CP</strain>
    </source>
</reference>
<dbReference type="AlphaFoldDB" id="A0AAV9C6N8"/>
<dbReference type="Pfam" id="PF02535">
    <property type="entry name" value="Zip"/>
    <property type="match status" value="1"/>
</dbReference>
<keyword evidence="3" id="KW-1133">Transmembrane helix</keyword>
<keyword evidence="4" id="KW-0472">Membrane</keyword>
<keyword evidence="2" id="KW-0812">Transmembrane</keyword>
<proteinExistence type="predicted"/>
<evidence type="ECO:0000313" key="5">
    <source>
        <dbReference type="EMBL" id="KAK1283923.1"/>
    </source>
</evidence>